<dbReference type="STRING" id="1131935.PDENDC454_09635"/>
<comment type="caution">
    <text evidence="2">The sequence shown here is derived from an EMBL/GenBank/DDBJ whole genome shotgun (WGS) entry which is preliminary data.</text>
</comment>
<sequence length="300" mass="33512">MTTILVTGGSGWIGGFVVGRLLRMGYDVHAAYRTVPCTDLRCTWHRADLLDAAEVQALMERIKPSHLMHLAWEAVPPQCYYSLRNYSWARAGKELIRQFARCGGRRVIVSGTCAEYEWVDGYLSEEGSALSMKTPYAACKHSLRTWLQSDAEVMGVSSGWARIFHLYGPREAGNRLVSAIIRALLAGQEALCTHGRQYRDYLYVKDVAAALVAMLFSDVQGTVNIGSGKPIQVKELASLVARRLGGAHRIQFGAIPYPDDEPLFIGANIERLEREVEWKPAYTLEAGIEETIAWWRNVMS</sequence>
<dbReference type="InterPro" id="IPR001509">
    <property type="entry name" value="Epimerase_deHydtase"/>
</dbReference>
<dbReference type="EMBL" id="AHKH01000019">
    <property type="protein sequence ID" value="EHQ62557.1"/>
    <property type="molecule type" value="Genomic_DNA"/>
</dbReference>
<dbReference type="SUPFAM" id="SSF51735">
    <property type="entry name" value="NAD(P)-binding Rossmann-fold domains"/>
    <property type="match status" value="1"/>
</dbReference>
<evidence type="ECO:0000313" key="3">
    <source>
        <dbReference type="Proteomes" id="UP000003900"/>
    </source>
</evidence>
<dbReference type="PATRIC" id="fig|1131935.3.peg.1982"/>
<evidence type="ECO:0000313" key="2">
    <source>
        <dbReference type="EMBL" id="EHQ62557.1"/>
    </source>
</evidence>
<dbReference type="AlphaFoldDB" id="H3SEH6"/>
<dbReference type="InterPro" id="IPR050177">
    <property type="entry name" value="Lipid_A_modif_metabolic_enz"/>
</dbReference>
<organism evidence="2 3">
    <name type="scientific">Paenibacillus dendritiformis C454</name>
    <dbReference type="NCBI Taxonomy" id="1131935"/>
    <lineage>
        <taxon>Bacteria</taxon>
        <taxon>Bacillati</taxon>
        <taxon>Bacillota</taxon>
        <taxon>Bacilli</taxon>
        <taxon>Bacillales</taxon>
        <taxon>Paenibacillaceae</taxon>
        <taxon>Paenibacillus</taxon>
    </lineage>
</organism>
<reference evidence="2 3" key="1">
    <citation type="journal article" date="2012" name="J. Bacteriol.">
        <title>Genome Sequence of the Pattern-Forming Social Bacterium Paenibacillus dendritiformis C454 Chiral Morphotype.</title>
        <authorList>
            <person name="Sirota-Madi A."/>
            <person name="Olender T."/>
            <person name="Helman Y."/>
            <person name="Brainis I."/>
            <person name="Finkelshtein A."/>
            <person name="Roth D."/>
            <person name="Hagai E."/>
            <person name="Leshkowitz D."/>
            <person name="Brodsky L."/>
            <person name="Galatenko V."/>
            <person name="Nikolaev V."/>
            <person name="Gutnick D.L."/>
            <person name="Lancet D."/>
            <person name="Ben-Jacob E."/>
        </authorList>
    </citation>
    <scope>NUCLEOTIDE SEQUENCE [LARGE SCALE GENOMIC DNA]</scope>
    <source>
        <strain evidence="2 3">C454</strain>
    </source>
</reference>
<dbReference type="OrthoDB" id="9771073at2"/>
<feature type="domain" description="NAD-dependent epimerase/dehydratase" evidence="1">
    <location>
        <begin position="4"/>
        <end position="226"/>
    </location>
</feature>
<dbReference type="RefSeq" id="WP_006676438.1">
    <property type="nucleotide sequence ID" value="NZ_AHKH01000019.1"/>
</dbReference>
<dbReference type="InterPro" id="IPR036291">
    <property type="entry name" value="NAD(P)-bd_dom_sf"/>
</dbReference>
<accession>H3SEH6</accession>
<protein>
    <submittedName>
        <fullName evidence="2">NAD-dependent epimerase/dehydratase</fullName>
    </submittedName>
</protein>
<evidence type="ECO:0000259" key="1">
    <source>
        <dbReference type="Pfam" id="PF01370"/>
    </source>
</evidence>
<name>H3SEH6_9BACL</name>
<dbReference type="Gene3D" id="3.40.50.720">
    <property type="entry name" value="NAD(P)-binding Rossmann-like Domain"/>
    <property type="match status" value="1"/>
</dbReference>
<gene>
    <name evidence="2" type="ORF">PDENDC454_09635</name>
</gene>
<proteinExistence type="predicted"/>
<dbReference type="PANTHER" id="PTHR43245:SF13">
    <property type="entry name" value="UDP-D-APIOSE_UDP-D-XYLOSE SYNTHASE 2"/>
    <property type="match status" value="1"/>
</dbReference>
<keyword evidence="3" id="KW-1185">Reference proteome</keyword>
<dbReference type="Pfam" id="PF01370">
    <property type="entry name" value="Epimerase"/>
    <property type="match status" value="1"/>
</dbReference>
<dbReference type="Proteomes" id="UP000003900">
    <property type="component" value="Unassembled WGS sequence"/>
</dbReference>
<dbReference type="PANTHER" id="PTHR43245">
    <property type="entry name" value="BIFUNCTIONAL POLYMYXIN RESISTANCE PROTEIN ARNA"/>
    <property type="match status" value="1"/>
</dbReference>